<sequence length="176" mass="19961">MAIAELLIHLTRTLSQIWSPLNSASCDKSKFKGHFPWRSSFKDALEYAKVENRPIMVLIWMDGCPSCAELIPKISTSAELVKAATEDFSAVALNEHRDDVAKFRLDGGYTPRIYFLSPKGEVDQRFYNKWDADPGYKFFYPTVDGILKSMNEVLKAYPDRCTPSKPCKIHGGKHPK</sequence>
<dbReference type="Pfam" id="PF13899">
    <property type="entry name" value="Thioredoxin_7"/>
    <property type="match status" value="1"/>
</dbReference>
<keyword evidence="1" id="KW-0732">Signal</keyword>
<feature type="domain" description="Thioredoxin" evidence="2">
    <location>
        <begin position="15"/>
        <end position="155"/>
    </location>
</feature>
<dbReference type="PANTHER" id="PTHR15337:SF11">
    <property type="entry name" value="THIOREDOXIN DOMAIN-CONTAINING PROTEIN"/>
    <property type="match status" value="1"/>
</dbReference>
<dbReference type="Gene3D" id="3.40.30.10">
    <property type="entry name" value="Glutaredoxin"/>
    <property type="match status" value="1"/>
</dbReference>
<dbReference type="PROSITE" id="PS00194">
    <property type="entry name" value="THIOREDOXIN_1"/>
    <property type="match status" value="1"/>
</dbReference>
<dbReference type="PROSITE" id="PS51352">
    <property type="entry name" value="THIOREDOXIN_2"/>
    <property type="match status" value="1"/>
</dbReference>
<name>A0ABN7BI37_9HEMI</name>
<evidence type="ECO:0000259" key="2">
    <source>
        <dbReference type="PROSITE" id="PS51352"/>
    </source>
</evidence>
<gene>
    <name evidence="3" type="ORF">NTJ_15667</name>
</gene>
<evidence type="ECO:0000256" key="1">
    <source>
        <dbReference type="ARBA" id="ARBA00022729"/>
    </source>
</evidence>
<accession>A0ABN7BI37</accession>
<dbReference type="EMBL" id="AP028922">
    <property type="protein sequence ID" value="BET02848.1"/>
    <property type="molecule type" value="Genomic_DNA"/>
</dbReference>
<dbReference type="InterPro" id="IPR051099">
    <property type="entry name" value="AGR/TXD"/>
</dbReference>
<dbReference type="InterPro" id="IPR017937">
    <property type="entry name" value="Thioredoxin_CS"/>
</dbReference>
<dbReference type="Proteomes" id="UP001307889">
    <property type="component" value="Chromosome 14"/>
</dbReference>
<reference evidence="3 4" key="1">
    <citation type="submission" date="2023-09" db="EMBL/GenBank/DDBJ databases">
        <title>Nesidiocoris tenuis whole genome shotgun sequence.</title>
        <authorList>
            <person name="Shibata T."/>
            <person name="Shimoda M."/>
            <person name="Kobayashi T."/>
            <person name="Uehara T."/>
        </authorList>
    </citation>
    <scope>NUCLEOTIDE SEQUENCE [LARGE SCALE GENOMIC DNA]</scope>
    <source>
        <strain evidence="3 4">Japan</strain>
    </source>
</reference>
<organism evidence="3 4">
    <name type="scientific">Nesidiocoris tenuis</name>
    <dbReference type="NCBI Taxonomy" id="355587"/>
    <lineage>
        <taxon>Eukaryota</taxon>
        <taxon>Metazoa</taxon>
        <taxon>Ecdysozoa</taxon>
        <taxon>Arthropoda</taxon>
        <taxon>Hexapoda</taxon>
        <taxon>Insecta</taxon>
        <taxon>Pterygota</taxon>
        <taxon>Neoptera</taxon>
        <taxon>Paraneoptera</taxon>
        <taxon>Hemiptera</taxon>
        <taxon>Heteroptera</taxon>
        <taxon>Panheteroptera</taxon>
        <taxon>Cimicomorpha</taxon>
        <taxon>Miridae</taxon>
        <taxon>Dicyphina</taxon>
        <taxon>Nesidiocoris</taxon>
    </lineage>
</organism>
<dbReference type="SUPFAM" id="SSF52833">
    <property type="entry name" value="Thioredoxin-like"/>
    <property type="match status" value="1"/>
</dbReference>
<dbReference type="InterPro" id="IPR036249">
    <property type="entry name" value="Thioredoxin-like_sf"/>
</dbReference>
<protein>
    <submittedName>
        <fullName evidence="3">Thioredoxin domain containing 12 (Endoplasmic reticulum)</fullName>
    </submittedName>
</protein>
<evidence type="ECO:0000313" key="3">
    <source>
        <dbReference type="EMBL" id="BET02848.1"/>
    </source>
</evidence>
<proteinExistence type="predicted"/>
<dbReference type="PANTHER" id="PTHR15337">
    <property type="entry name" value="ANTERIOR GRADIENT PROTEIN-RELATED"/>
    <property type="match status" value="1"/>
</dbReference>
<evidence type="ECO:0000313" key="4">
    <source>
        <dbReference type="Proteomes" id="UP001307889"/>
    </source>
</evidence>
<dbReference type="InterPro" id="IPR013766">
    <property type="entry name" value="Thioredoxin_domain"/>
</dbReference>
<keyword evidence="4" id="KW-1185">Reference proteome</keyword>